<reference evidence="13 14" key="1">
    <citation type="journal article" date="2009" name="Stand. Genomic Sci.">
        <title>Complete genome sequence of Pirellula staleyi type strain (ATCC 27377).</title>
        <authorList>
            <person name="Clum A."/>
            <person name="Tindall B.J."/>
            <person name="Sikorski J."/>
            <person name="Ivanova N."/>
            <person name="Mavrommatis K."/>
            <person name="Lucas S."/>
            <person name="Glavina del Rio T."/>
            <person name="Nolan M."/>
            <person name="Chen F."/>
            <person name="Tice H."/>
            <person name="Pitluck S."/>
            <person name="Cheng J.F."/>
            <person name="Chertkov O."/>
            <person name="Brettin T."/>
            <person name="Han C."/>
            <person name="Detter J.C."/>
            <person name="Kuske C."/>
            <person name="Bruce D."/>
            <person name="Goodwin L."/>
            <person name="Ovchinikova G."/>
            <person name="Pati A."/>
            <person name="Mikhailova N."/>
            <person name="Chen A."/>
            <person name="Palaniappan K."/>
            <person name="Land M."/>
            <person name="Hauser L."/>
            <person name="Chang Y.J."/>
            <person name="Jeffries C.D."/>
            <person name="Chain P."/>
            <person name="Rohde M."/>
            <person name="Goker M."/>
            <person name="Bristow J."/>
            <person name="Eisen J.A."/>
            <person name="Markowitz V."/>
            <person name="Hugenholtz P."/>
            <person name="Kyrpides N.C."/>
            <person name="Klenk H.P."/>
            <person name="Lapidus A."/>
        </authorList>
    </citation>
    <scope>NUCLEOTIDE SEQUENCE [LARGE SCALE GENOMIC DNA]</scope>
    <source>
        <strain evidence="14">ATCC 27377 / DSM 6068 / ICPB 4128</strain>
    </source>
</reference>
<dbReference type="Proteomes" id="UP000001887">
    <property type="component" value="Chromosome"/>
</dbReference>
<evidence type="ECO:0000256" key="10">
    <source>
        <dbReference type="ARBA" id="ARBA00023310"/>
    </source>
</evidence>
<dbReference type="PANTHER" id="PTHR11410">
    <property type="entry name" value="ATP SYNTHASE SUBUNIT A"/>
    <property type="match status" value="1"/>
</dbReference>
<dbReference type="PRINTS" id="PR00123">
    <property type="entry name" value="ATPASEA"/>
</dbReference>
<evidence type="ECO:0000256" key="5">
    <source>
        <dbReference type="ARBA" id="ARBA00022692"/>
    </source>
</evidence>
<keyword evidence="8 11" id="KW-0406">Ion transport</keyword>
<keyword evidence="10 11" id="KW-0066">ATP synthesis</keyword>
<feature type="transmembrane region" description="Helical" evidence="11">
    <location>
        <begin position="465"/>
        <end position="492"/>
    </location>
</feature>
<dbReference type="OrthoDB" id="9809130at2"/>
<evidence type="ECO:0000256" key="6">
    <source>
        <dbReference type="ARBA" id="ARBA00022781"/>
    </source>
</evidence>
<dbReference type="AlphaFoldDB" id="D2R5W7"/>
<evidence type="ECO:0000256" key="7">
    <source>
        <dbReference type="ARBA" id="ARBA00022989"/>
    </source>
</evidence>
<dbReference type="eggNOG" id="COG0356">
    <property type="taxonomic scope" value="Bacteria"/>
</dbReference>
<proteinExistence type="inferred from homology"/>
<keyword evidence="14" id="KW-1185">Reference proteome</keyword>
<protein>
    <recommendedName>
        <fullName evidence="11">ATP synthase subunit a</fullName>
    </recommendedName>
    <alternativeName>
        <fullName evidence="11">ATP synthase F0 sector subunit a</fullName>
    </alternativeName>
    <alternativeName>
        <fullName evidence="11">F-ATPase subunit 6</fullName>
    </alternativeName>
</protein>
<dbReference type="SUPFAM" id="SSF81336">
    <property type="entry name" value="F1F0 ATP synthase subunit A"/>
    <property type="match status" value="1"/>
</dbReference>
<feature type="transmembrane region" description="Helical" evidence="11">
    <location>
        <begin position="370"/>
        <end position="393"/>
    </location>
</feature>
<evidence type="ECO:0000256" key="9">
    <source>
        <dbReference type="ARBA" id="ARBA00023136"/>
    </source>
</evidence>
<dbReference type="InterPro" id="IPR045083">
    <property type="entry name" value="ATP_synth_F0_asu_bact/mt"/>
</dbReference>
<feature type="transmembrane region" description="Helical" evidence="11">
    <location>
        <begin position="504"/>
        <end position="522"/>
    </location>
</feature>
<feature type="transmembrane region" description="Helical" evidence="11">
    <location>
        <begin position="255"/>
        <end position="274"/>
    </location>
</feature>
<keyword evidence="6 11" id="KW-0375">Hydrogen ion transport</keyword>
<feature type="compositionally biased region" description="Basic residues" evidence="12">
    <location>
        <begin position="338"/>
        <end position="349"/>
    </location>
</feature>
<feature type="transmembrane region" description="Helical" evidence="11">
    <location>
        <begin position="439"/>
        <end position="459"/>
    </location>
</feature>
<keyword evidence="11" id="KW-0997">Cell inner membrane</keyword>
<keyword evidence="3 11" id="KW-0813">Transport</keyword>
<dbReference type="CDD" id="cd00310">
    <property type="entry name" value="ATP-synt_Fo_a_6"/>
    <property type="match status" value="1"/>
</dbReference>
<keyword evidence="9 11" id="KW-0472">Membrane</keyword>
<evidence type="ECO:0000256" key="11">
    <source>
        <dbReference type="HAMAP-Rule" id="MF_01393"/>
    </source>
</evidence>
<dbReference type="PANTHER" id="PTHR11410:SF0">
    <property type="entry name" value="ATP SYNTHASE SUBUNIT A"/>
    <property type="match status" value="1"/>
</dbReference>
<dbReference type="GO" id="GO:0046933">
    <property type="term" value="F:proton-transporting ATP synthase activity, rotational mechanism"/>
    <property type="evidence" value="ECO:0007669"/>
    <property type="project" value="UniProtKB-UniRule"/>
</dbReference>
<sequence length="549" mass="60515">MASSILHIKDSYYFEVPSKLWKASYGSRKEFPDVWVSLDPDYQKWEAEKLLEKLSEMGLKLDDPHALEHEWEHWQHADHANHGKPFFIFLEEKFAALEADFASHKEATEAAGEREVSAAESKVERLIAEGAKPADQKAAKAAVETAKEAVASTQKLTIGEYLKSDDVKTDTPAAQALVEFAKLRSTEEFSTKWLELRSYKARVAEYKADTQVSEWDASKLAGYNKAISGKILIPQPFGELRNFYETNTGFCVSRFMIIEIVICAILIVAFRWLAQNIQPGGAPKGRLWNLLETFVVFIRDQVAAPAFGGDHGHDDHGHDDHGHDNHGHAKADHGHGHDAHKHHDAHHGHAPAAHGHAVAHAKPVSDTIRFTPLLCTIFFFVLTCNLFGMLPWAGAPTGSFSVTIGLAAVTLFTGMVMGIKKFGALGYLMNQIPSMDLPLPIAIFLKPGIFFIEVIGLLIKHLVLAIRLLANMFAGHVVLLGIMGVAFGAQAAASYITPEGFQGTWWIAAFFAVFGSALLSLLELFVAFLQAYIFTFLSALFIAGAVHKH</sequence>
<dbReference type="Pfam" id="PF00119">
    <property type="entry name" value="ATP-synt_A"/>
    <property type="match status" value="1"/>
</dbReference>
<evidence type="ECO:0000256" key="8">
    <source>
        <dbReference type="ARBA" id="ARBA00023065"/>
    </source>
</evidence>
<gene>
    <name evidence="11" type="primary">atpB</name>
    <name evidence="13" type="ordered locus">Psta_4406</name>
</gene>
<keyword evidence="4 11" id="KW-0138">CF(0)</keyword>
<keyword evidence="11" id="KW-1003">Cell membrane</keyword>
<feature type="transmembrane region" description="Helical" evidence="11">
    <location>
        <begin position="399"/>
        <end position="419"/>
    </location>
</feature>
<organism evidence="13 14">
    <name type="scientific">Pirellula staleyi (strain ATCC 27377 / DSM 6068 / ICPB 4128)</name>
    <name type="common">Pirella staleyi</name>
    <dbReference type="NCBI Taxonomy" id="530564"/>
    <lineage>
        <taxon>Bacteria</taxon>
        <taxon>Pseudomonadati</taxon>
        <taxon>Planctomycetota</taxon>
        <taxon>Planctomycetia</taxon>
        <taxon>Pirellulales</taxon>
        <taxon>Pirellulaceae</taxon>
        <taxon>Pirellula</taxon>
    </lineage>
</organism>
<name>D2R5W7_PIRSD</name>
<keyword evidence="7 11" id="KW-1133">Transmembrane helix</keyword>
<dbReference type="InterPro" id="IPR035908">
    <property type="entry name" value="F0_ATP_A_sf"/>
</dbReference>
<evidence type="ECO:0000256" key="4">
    <source>
        <dbReference type="ARBA" id="ARBA00022547"/>
    </source>
</evidence>
<evidence type="ECO:0000256" key="3">
    <source>
        <dbReference type="ARBA" id="ARBA00022448"/>
    </source>
</evidence>
<feature type="region of interest" description="Disordered" evidence="12">
    <location>
        <begin position="308"/>
        <end position="352"/>
    </location>
</feature>
<keyword evidence="5 11" id="KW-0812">Transmembrane</keyword>
<feature type="transmembrane region" description="Helical" evidence="11">
    <location>
        <begin position="528"/>
        <end position="546"/>
    </location>
</feature>
<dbReference type="GO" id="GO:0005886">
    <property type="term" value="C:plasma membrane"/>
    <property type="evidence" value="ECO:0007669"/>
    <property type="project" value="UniProtKB-SubCell"/>
</dbReference>
<dbReference type="EMBL" id="CP001848">
    <property type="protein sequence ID" value="ADB19052.1"/>
    <property type="molecule type" value="Genomic_DNA"/>
</dbReference>
<accession>D2R5W7</accession>
<evidence type="ECO:0000313" key="14">
    <source>
        <dbReference type="Proteomes" id="UP000001887"/>
    </source>
</evidence>
<evidence type="ECO:0000313" key="13">
    <source>
        <dbReference type="EMBL" id="ADB19052.1"/>
    </source>
</evidence>
<comment type="subunit">
    <text evidence="11">F-type ATPases have 2 components, CF(1) - the catalytic core - and CF(0) - the membrane proton channel. CF(1) has five subunits: alpha(3), beta(3), gamma(1), delta(1), epsilon(1). CF(0) has three main subunits: a(1), b(2) and c(9-12). The alpha and beta chains form an alternating ring which encloses part of the gamma chain. CF(1) is attached to CF(0) by a central stalk formed by the gamma and epsilon chains, while a peripheral stalk is formed by the delta and b chains.</text>
</comment>
<comment type="subcellular location">
    <subcellularLocation>
        <location evidence="11">Cell inner membrane</location>
        <topology evidence="11">Multi-pass membrane protein</topology>
    </subcellularLocation>
    <subcellularLocation>
        <location evidence="1">Membrane</location>
        <topology evidence="1">Multi-pass membrane protein</topology>
    </subcellularLocation>
</comment>
<comment type="function">
    <text evidence="11">Key component of the proton channel; it plays a direct role in the translocation of protons across the membrane.</text>
</comment>
<evidence type="ECO:0000256" key="2">
    <source>
        <dbReference type="ARBA" id="ARBA00006810"/>
    </source>
</evidence>
<dbReference type="HOGENOM" id="CLU_495951_0_0_0"/>
<dbReference type="HAMAP" id="MF_01393">
    <property type="entry name" value="ATP_synth_a_bact"/>
    <property type="match status" value="1"/>
</dbReference>
<comment type="similarity">
    <text evidence="2 11">Belongs to the ATPase A chain family.</text>
</comment>
<dbReference type="GO" id="GO:0045259">
    <property type="term" value="C:proton-transporting ATP synthase complex"/>
    <property type="evidence" value="ECO:0007669"/>
    <property type="project" value="UniProtKB-KW"/>
</dbReference>
<dbReference type="InterPro" id="IPR000568">
    <property type="entry name" value="ATP_synth_F0_asu"/>
</dbReference>
<dbReference type="STRING" id="530564.Psta_4406"/>
<evidence type="ECO:0000256" key="12">
    <source>
        <dbReference type="SAM" id="MobiDB-lite"/>
    </source>
</evidence>
<dbReference type="Gene3D" id="1.20.120.220">
    <property type="entry name" value="ATP synthase, F0 complex, subunit A"/>
    <property type="match status" value="1"/>
</dbReference>
<dbReference type="KEGG" id="psl:Psta_4406"/>
<feature type="compositionally biased region" description="Basic and acidic residues" evidence="12">
    <location>
        <begin position="310"/>
        <end position="337"/>
    </location>
</feature>
<evidence type="ECO:0000256" key="1">
    <source>
        <dbReference type="ARBA" id="ARBA00004141"/>
    </source>
</evidence>